<comment type="caution">
    <text evidence="1">The sequence shown here is derived from an EMBL/GenBank/DDBJ whole genome shotgun (WGS) entry which is preliminary data.</text>
</comment>
<dbReference type="RefSeq" id="WP_002819534.1">
    <property type="nucleotide sequence ID" value="NZ_JADANZ010000002.1"/>
</dbReference>
<sequence length="66" mass="7865">MKKAMKRVRIEIDISDETYEIMLKLMKKRKYEKVEDLLFAYMGTMYKMELAGALLENDKNLSLIKT</sequence>
<evidence type="ECO:0000313" key="1">
    <source>
        <dbReference type="EMBL" id="EAK7109391.1"/>
    </source>
</evidence>
<dbReference type="EMBL" id="AACINO010000039">
    <property type="protein sequence ID" value="EAK7109391.1"/>
    <property type="molecule type" value="Genomic_DNA"/>
</dbReference>
<protein>
    <submittedName>
        <fullName evidence="1">Uncharacterized protein</fullName>
    </submittedName>
</protein>
<gene>
    <name evidence="1" type="ORF">CNS02_06630</name>
</gene>
<name>A0A5T1B4T7_CAMJU</name>
<dbReference type="AlphaFoldDB" id="A0A5T1B4T7"/>
<reference evidence="1" key="1">
    <citation type="submission" date="2018-06" db="EMBL/GenBank/DDBJ databases">
        <authorList>
            <consortium name="NARMS: The National Antimicrobial Resistance Monitoring System"/>
        </authorList>
    </citation>
    <scope>NUCLEOTIDE SEQUENCE</scope>
    <source>
        <strain evidence="1">CVM N16C013</strain>
    </source>
</reference>
<accession>A0A5T1B4T7</accession>
<proteinExistence type="predicted"/>
<organism evidence="1">
    <name type="scientific">Campylobacter jejuni</name>
    <dbReference type="NCBI Taxonomy" id="197"/>
    <lineage>
        <taxon>Bacteria</taxon>
        <taxon>Pseudomonadati</taxon>
        <taxon>Campylobacterota</taxon>
        <taxon>Epsilonproteobacteria</taxon>
        <taxon>Campylobacterales</taxon>
        <taxon>Campylobacteraceae</taxon>
        <taxon>Campylobacter</taxon>
    </lineage>
</organism>